<reference evidence="5 6" key="1">
    <citation type="submission" date="2018-08" db="EMBL/GenBank/DDBJ databases">
        <title>Aeromicrobium sp. M2KJ-4, whole genome shotgun sequence.</title>
        <authorList>
            <person name="Tuo L."/>
        </authorList>
    </citation>
    <scope>NUCLEOTIDE SEQUENCE [LARGE SCALE GENOMIC DNA]</scope>
    <source>
        <strain evidence="5 6">M2KJ-4</strain>
    </source>
</reference>
<dbReference type="Proteomes" id="UP000265581">
    <property type="component" value="Unassembled WGS sequence"/>
</dbReference>
<comment type="caution">
    <text evidence="5">The sequence shown here is derived from an EMBL/GenBank/DDBJ whole genome shotgun (WGS) entry which is preliminary data.</text>
</comment>
<keyword evidence="3" id="KW-0949">S-adenosyl-L-methionine</keyword>
<evidence type="ECO:0000256" key="1">
    <source>
        <dbReference type="ARBA" id="ARBA00022603"/>
    </source>
</evidence>
<accession>A0A371P4J3</accession>
<evidence type="ECO:0000313" key="5">
    <source>
        <dbReference type="EMBL" id="REK70832.1"/>
    </source>
</evidence>
<keyword evidence="6" id="KW-1185">Reference proteome</keyword>
<name>A0A371P4J3_9ACTN</name>
<dbReference type="Gene3D" id="3.40.50.150">
    <property type="entry name" value="Vaccinia Virus protein VP39"/>
    <property type="match status" value="1"/>
</dbReference>
<evidence type="ECO:0000256" key="3">
    <source>
        <dbReference type="ARBA" id="ARBA00022691"/>
    </source>
</evidence>
<gene>
    <name evidence="5" type="ORF">DX116_17245</name>
</gene>
<dbReference type="InterPro" id="IPR029063">
    <property type="entry name" value="SAM-dependent_MTases_sf"/>
</dbReference>
<keyword evidence="2 5" id="KW-0808">Transferase</keyword>
<evidence type="ECO:0000313" key="6">
    <source>
        <dbReference type="Proteomes" id="UP000265581"/>
    </source>
</evidence>
<protein>
    <submittedName>
        <fullName evidence="5">Class I SAM-dependent methyltransferase</fullName>
    </submittedName>
</protein>
<dbReference type="RefSeq" id="WP_119705416.1">
    <property type="nucleotide sequence ID" value="NZ_JBHSOI010000002.1"/>
</dbReference>
<dbReference type="PANTHER" id="PTHR43464:SF19">
    <property type="entry name" value="UBIQUINONE BIOSYNTHESIS O-METHYLTRANSFERASE, MITOCHONDRIAL"/>
    <property type="match status" value="1"/>
</dbReference>
<dbReference type="InterPro" id="IPR041698">
    <property type="entry name" value="Methyltransf_25"/>
</dbReference>
<evidence type="ECO:0000256" key="2">
    <source>
        <dbReference type="ARBA" id="ARBA00022679"/>
    </source>
</evidence>
<dbReference type="EMBL" id="QUBR01000002">
    <property type="protein sequence ID" value="REK70832.1"/>
    <property type="molecule type" value="Genomic_DNA"/>
</dbReference>
<dbReference type="SUPFAM" id="SSF53335">
    <property type="entry name" value="S-adenosyl-L-methionine-dependent methyltransferases"/>
    <property type="match status" value="1"/>
</dbReference>
<dbReference type="Pfam" id="PF13649">
    <property type="entry name" value="Methyltransf_25"/>
    <property type="match status" value="1"/>
</dbReference>
<dbReference type="GO" id="GO:0032259">
    <property type="term" value="P:methylation"/>
    <property type="evidence" value="ECO:0007669"/>
    <property type="project" value="UniProtKB-KW"/>
</dbReference>
<feature type="domain" description="Methyltransferase" evidence="4">
    <location>
        <begin position="43"/>
        <end position="136"/>
    </location>
</feature>
<organism evidence="5 6">
    <name type="scientific">Aeromicrobium endophyticum</name>
    <dbReference type="NCBI Taxonomy" id="2292704"/>
    <lineage>
        <taxon>Bacteria</taxon>
        <taxon>Bacillati</taxon>
        <taxon>Actinomycetota</taxon>
        <taxon>Actinomycetes</taxon>
        <taxon>Propionibacteriales</taxon>
        <taxon>Nocardioidaceae</taxon>
        <taxon>Aeromicrobium</taxon>
    </lineage>
</organism>
<dbReference type="GO" id="GO:0008168">
    <property type="term" value="F:methyltransferase activity"/>
    <property type="evidence" value="ECO:0007669"/>
    <property type="project" value="UniProtKB-KW"/>
</dbReference>
<sequence>MSEDVFSEGFWDERYGADDRIWSGQPNPQLVDRVAGMTPGRALEVGAGEGADAVWLARQGWEVTAFDVSQVALDKGARHAVEAGVADRITWERVDLSTWVGRPGAFDLVSAQFMYLDQPGLATLYRQLGDAVAPGGTLLLVGHHPVDERHGGHDFPDVRWTPEQAAGWLDPGDWTSIELATVQRQGHAGSPHSGTVHDGIVQATRDV</sequence>
<dbReference type="CDD" id="cd02440">
    <property type="entry name" value="AdoMet_MTases"/>
    <property type="match status" value="1"/>
</dbReference>
<dbReference type="PANTHER" id="PTHR43464">
    <property type="entry name" value="METHYLTRANSFERASE"/>
    <property type="match status" value="1"/>
</dbReference>
<keyword evidence="1 5" id="KW-0489">Methyltransferase</keyword>
<proteinExistence type="predicted"/>
<dbReference type="AlphaFoldDB" id="A0A371P4J3"/>
<dbReference type="OrthoDB" id="9786503at2"/>
<evidence type="ECO:0000259" key="4">
    <source>
        <dbReference type="Pfam" id="PF13649"/>
    </source>
</evidence>